<feature type="region of interest" description="Disordered" evidence="1">
    <location>
        <begin position="245"/>
        <end position="264"/>
    </location>
</feature>
<accession>A0A5J4ZE50</accession>
<gene>
    <name evidence="2" type="ORF">F0562_018808</name>
</gene>
<dbReference type="OrthoDB" id="548115at2759"/>
<dbReference type="InterPro" id="IPR006502">
    <property type="entry name" value="PDDEXK-like"/>
</dbReference>
<dbReference type="Pfam" id="PF04720">
    <property type="entry name" value="PDDEXK_6"/>
    <property type="match status" value="1"/>
</dbReference>
<evidence type="ECO:0008006" key="4">
    <source>
        <dbReference type="Google" id="ProtNLM"/>
    </source>
</evidence>
<evidence type="ECO:0000256" key="1">
    <source>
        <dbReference type="SAM" id="MobiDB-lite"/>
    </source>
</evidence>
<dbReference type="NCBIfam" id="TIGR01615">
    <property type="entry name" value="A_thal_3542"/>
    <property type="match status" value="1"/>
</dbReference>
<evidence type="ECO:0000313" key="3">
    <source>
        <dbReference type="Proteomes" id="UP000325577"/>
    </source>
</evidence>
<proteinExistence type="predicted"/>
<feature type="region of interest" description="Disordered" evidence="1">
    <location>
        <begin position="50"/>
        <end position="75"/>
    </location>
</feature>
<dbReference type="EMBL" id="CM018052">
    <property type="protein sequence ID" value="KAA8515581.1"/>
    <property type="molecule type" value="Genomic_DNA"/>
</dbReference>
<organism evidence="2 3">
    <name type="scientific">Nyssa sinensis</name>
    <dbReference type="NCBI Taxonomy" id="561372"/>
    <lineage>
        <taxon>Eukaryota</taxon>
        <taxon>Viridiplantae</taxon>
        <taxon>Streptophyta</taxon>
        <taxon>Embryophyta</taxon>
        <taxon>Tracheophyta</taxon>
        <taxon>Spermatophyta</taxon>
        <taxon>Magnoliopsida</taxon>
        <taxon>eudicotyledons</taxon>
        <taxon>Gunneridae</taxon>
        <taxon>Pentapetalae</taxon>
        <taxon>asterids</taxon>
        <taxon>Cornales</taxon>
        <taxon>Nyssaceae</taxon>
        <taxon>Nyssa</taxon>
    </lineage>
</organism>
<evidence type="ECO:0000313" key="2">
    <source>
        <dbReference type="EMBL" id="KAA8515581.1"/>
    </source>
</evidence>
<protein>
    <recommendedName>
        <fullName evidence="4">DUF506 domain-containing protein</fullName>
    </recommendedName>
</protein>
<dbReference type="AlphaFoldDB" id="A0A5J4ZE50"/>
<sequence length="305" mass="34700">MAKIPVRFKRVAAVFDEVARARLCESSGSEHSPENSMNLSHLVKSFMERENREDGDIDEVNQEEELNQSESESFGSYSEMKDMLRSSFGCSDDHDVKRNVHSETKQACRLIGNSSSPGFKRRLMTRLRERGFDAGLCKSTWEKTGRLSPGQYEYIDVNVAGNRYIIEVSLAGEFEIARPMDRYTSLLEEFPAIFVGKVDELKQVVRLMCNAIKQSMKSMDMPVPPWRRHRYMQAKWFGSYKRTTNENPVRKAQPADSDEDSARKRSVGFAPLPAVSYFCREDYASKIGSKVGLLAAVLNDTCMLL</sequence>
<dbReference type="PANTHER" id="PTHR31579:SF42">
    <property type="entry name" value="DUF506 FAMILY PROTEIN (DUF506)"/>
    <property type="match status" value="1"/>
</dbReference>
<feature type="compositionally biased region" description="Acidic residues" evidence="1">
    <location>
        <begin position="55"/>
        <end position="67"/>
    </location>
</feature>
<dbReference type="Proteomes" id="UP000325577">
    <property type="component" value="Linkage Group LG9"/>
</dbReference>
<reference evidence="2 3" key="1">
    <citation type="submission" date="2019-09" db="EMBL/GenBank/DDBJ databases">
        <title>A chromosome-level genome assembly of the Chinese tupelo Nyssa sinensis.</title>
        <authorList>
            <person name="Yang X."/>
            <person name="Kang M."/>
            <person name="Yang Y."/>
            <person name="Xiong H."/>
            <person name="Wang M."/>
            <person name="Zhang Z."/>
            <person name="Wang Z."/>
            <person name="Wu H."/>
            <person name="Ma T."/>
            <person name="Liu J."/>
            <person name="Xi Z."/>
        </authorList>
    </citation>
    <scope>NUCLEOTIDE SEQUENCE [LARGE SCALE GENOMIC DNA]</scope>
    <source>
        <strain evidence="2">J267</strain>
        <tissue evidence="2">Leaf</tissue>
    </source>
</reference>
<keyword evidence="3" id="KW-1185">Reference proteome</keyword>
<dbReference type="PANTHER" id="PTHR31579">
    <property type="entry name" value="OS03G0796600 PROTEIN"/>
    <property type="match status" value="1"/>
</dbReference>
<name>A0A5J4ZE50_9ASTE</name>